<dbReference type="InterPro" id="IPR036163">
    <property type="entry name" value="HMA_dom_sf"/>
</dbReference>
<keyword evidence="1" id="KW-0479">Metal-binding</keyword>
<dbReference type="CDD" id="cd00371">
    <property type="entry name" value="HMA"/>
    <property type="match status" value="1"/>
</dbReference>
<dbReference type="Gene3D" id="3.30.70.100">
    <property type="match status" value="1"/>
</dbReference>
<dbReference type="PANTHER" id="PTHR46594:SF4">
    <property type="entry name" value="P-TYPE CATION-TRANSPORTING ATPASE"/>
    <property type="match status" value="1"/>
</dbReference>
<evidence type="ECO:0000313" key="3">
    <source>
        <dbReference type="EMBL" id="VAV88142.1"/>
    </source>
</evidence>
<dbReference type="Pfam" id="PF00403">
    <property type="entry name" value="HMA"/>
    <property type="match status" value="1"/>
</dbReference>
<evidence type="ECO:0000256" key="1">
    <source>
        <dbReference type="ARBA" id="ARBA00022723"/>
    </source>
</evidence>
<protein>
    <recommendedName>
        <fullName evidence="2">HMA domain-containing protein</fullName>
    </recommendedName>
</protein>
<dbReference type="FunFam" id="3.30.70.100:FF:000001">
    <property type="entry name" value="ATPase copper transporting beta"/>
    <property type="match status" value="1"/>
</dbReference>
<dbReference type="EMBL" id="UOEF01000035">
    <property type="protein sequence ID" value="VAV88142.1"/>
    <property type="molecule type" value="Genomic_DNA"/>
</dbReference>
<sequence>MNKILIFAAAITGLGAAAWGVNAFSGSNDTIAPAQAAALATKSFKIDKMTCAGCPITVKTAMKKVQGVSSVAVDYKTKTATVQFDPAVTNTIAIAAASENAGYPATPAETN</sequence>
<dbReference type="GO" id="GO:0046872">
    <property type="term" value="F:metal ion binding"/>
    <property type="evidence" value="ECO:0007669"/>
    <property type="project" value="UniProtKB-KW"/>
</dbReference>
<organism evidence="3">
    <name type="scientific">hydrothermal vent metagenome</name>
    <dbReference type="NCBI Taxonomy" id="652676"/>
    <lineage>
        <taxon>unclassified sequences</taxon>
        <taxon>metagenomes</taxon>
        <taxon>ecological metagenomes</taxon>
    </lineage>
</organism>
<dbReference type="SUPFAM" id="SSF55008">
    <property type="entry name" value="HMA, heavy metal-associated domain"/>
    <property type="match status" value="1"/>
</dbReference>
<accession>A0A3B0R6J3</accession>
<reference evidence="3" key="1">
    <citation type="submission" date="2018-06" db="EMBL/GenBank/DDBJ databases">
        <authorList>
            <person name="Zhirakovskaya E."/>
        </authorList>
    </citation>
    <scope>NUCLEOTIDE SEQUENCE</scope>
</reference>
<feature type="domain" description="HMA" evidence="2">
    <location>
        <begin position="40"/>
        <end position="106"/>
    </location>
</feature>
<gene>
    <name evidence="3" type="ORF">MNBD_ALPHA04-1315</name>
</gene>
<dbReference type="PROSITE" id="PS50846">
    <property type="entry name" value="HMA_2"/>
    <property type="match status" value="1"/>
</dbReference>
<proteinExistence type="predicted"/>
<dbReference type="AlphaFoldDB" id="A0A3B0R6J3"/>
<name>A0A3B0R6J3_9ZZZZ</name>
<dbReference type="PANTHER" id="PTHR46594">
    <property type="entry name" value="P-TYPE CATION-TRANSPORTING ATPASE"/>
    <property type="match status" value="1"/>
</dbReference>
<evidence type="ECO:0000259" key="2">
    <source>
        <dbReference type="PROSITE" id="PS50846"/>
    </source>
</evidence>
<dbReference type="InterPro" id="IPR006121">
    <property type="entry name" value="HMA_dom"/>
</dbReference>